<feature type="transmembrane region" description="Helical" evidence="5">
    <location>
        <begin position="67"/>
        <end position="90"/>
    </location>
</feature>
<dbReference type="PRINTS" id="PR01457">
    <property type="entry name" value="LENSMEMPROT"/>
</dbReference>
<dbReference type="InterPro" id="IPR003935">
    <property type="entry name" value="LMIP"/>
</dbReference>
<dbReference type="EMBL" id="SWLE01000003">
    <property type="protein sequence ID" value="TNN01717.1"/>
    <property type="molecule type" value="Genomic_DNA"/>
</dbReference>
<evidence type="ECO:0000256" key="3">
    <source>
        <dbReference type="ARBA" id="ARBA00022989"/>
    </source>
</evidence>
<feature type="transmembrane region" description="Helical" evidence="5">
    <location>
        <begin position="34"/>
        <end position="55"/>
    </location>
</feature>
<dbReference type="AlphaFoldDB" id="A0A4Z2CBV8"/>
<evidence type="ECO:0000313" key="6">
    <source>
        <dbReference type="EMBL" id="TNN01717.1"/>
    </source>
</evidence>
<accession>A0A4Z2CBV8</accession>
<evidence type="ECO:0000256" key="4">
    <source>
        <dbReference type="ARBA" id="ARBA00023136"/>
    </source>
</evidence>
<dbReference type="GO" id="GO:0005212">
    <property type="term" value="F:structural constituent of eye lens"/>
    <property type="evidence" value="ECO:0007669"/>
    <property type="project" value="InterPro"/>
</dbReference>
<sequence length="131" mass="14809">MILSLLACFIGIIIGVMAFIHYSSFDGFDKTFAAGILFFISCFFVLLAMAVYTGVTVNYYGKALWQLAVLLVLHYGLGGGGAHFLLRYLLHVCLQDARVPEKLQLPLTCRRRQRRHRRSQKIDGQDPTIQL</sequence>
<dbReference type="GO" id="GO:0016020">
    <property type="term" value="C:membrane"/>
    <property type="evidence" value="ECO:0007669"/>
    <property type="project" value="UniProtKB-SubCell"/>
</dbReference>
<dbReference type="Proteomes" id="UP000516260">
    <property type="component" value="Chromosome 11"/>
</dbReference>
<gene>
    <name evidence="6" type="ORF">fugu_011099</name>
</gene>
<evidence type="ECO:0000256" key="2">
    <source>
        <dbReference type="ARBA" id="ARBA00022692"/>
    </source>
</evidence>
<comment type="caution">
    <text evidence="6">The sequence shown here is derived from an EMBL/GenBank/DDBJ whole genome shotgun (WGS) entry which is preliminary data.</text>
</comment>
<dbReference type="Pfam" id="PF00822">
    <property type="entry name" value="PMP22_Claudin"/>
    <property type="match status" value="1"/>
</dbReference>
<proteinExistence type="predicted"/>
<reference evidence="6 7" key="1">
    <citation type="submission" date="2019-04" db="EMBL/GenBank/DDBJ databases">
        <title>The sequence and de novo assembly of Takifugu bimaculatus genome using PacBio and Hi-C technologies.</title>
        <authorList>
            <person name="Xu P."/>
            <person name="Liu B."/>
            <person name="Zhou Z."/>
        </authorList>
    </citation>
    <scope>NUCLEOTIDE SEQUENCE [LARGE SCALE GENOMIC DNA]</scope>
    <source>
        <strain evidence="6">TB-2018</strain>
        <tissue evidence="6">Muscle</tissue>
    </source>
</reference>
<keyword evidence="7" id="KW-1185">Reference proteome</keyword>
<protein>
    <submittedName>
        <fullName evidence="6">Uncharacterized protein</fullName>
    </submittedName>
</protein>
<keyword evidence="4 5" id="KW-0472">Membrane</keyword>
<organism evidence="6 7">
    <name type="scientific">Takifugu bimaculatus</name>
    <dbReference type="NCBI Taxonomy" id="433685"/>
    <lineage>
        <taxon>Eukaryota</taxon>
        <taxon>Metazoa</taxon>
        <taxon>Chordata</taxon>
        <taxon>Craniata</taxon>
        <taxon>Vertebrata</taxon>
        <taxon>Euteleostomi</taxon>
        <taxon>Actinopterygii</taxon>
        <taxon>Neopterygii</taxon>
        <taxon>Teleostei</taxon>
        <taxon>Neoteleostei</taxon>
        <taxon>Acanthomorphata</taxon>
        <taxon>Eupercaria</taxon>
        <taxon>Tetraodontiformes</taxon>
        <taxon>Tetradontoidea</taxon>
        <taxon>Tetraodontidae</taxon>
        <taxon>Takifugu</taxon>
    </lineage>
</organism>
<evidence type="ECO:0000256" key="1">
    <source>
        <dbReference type="ARBA" id="ARBA00004141"/>
    </source>
</evidence>
<evidence type="ECO:0000313" key="7">
    <source>
        <dbReference type="Proteomes" id="UP000516260"/>
    </source>
</evidence>
<evidence type="ECO:0000256" key="5">
    <source>
        <dbReference type="SAM" id="Phobius"/>
    </source>
</evidence>
<keyword evidence="3 5" id="KW-1133">Transmembrane helix</keyword>
<name>A0A4Z2CBV8_9TELE</name>
<comment type="subcellular location">
    <subcellularLocation>
        <location evidence="1">Membrane</location>
        <topology evidence="1">Multi-pass membrane protein</topology>
    </subcellularLocation>
</comment>
<keyword evidence="2 5" id="KW-0812">Transmembrane</keyword>
<dbReference type="InterPro" id="IPR004031">
    <property type="entry name" value="PMP22/EMP/MP20/Claudin"/>
</dbReference>